<dbReference type="GO" id="GO:0032259">
    <property type="term" value="P:methylation"/>
    <property type="evidence" value="ECO:0007669"/>
    <property type="project" value="UniProtKB-KW"/>
</dbReference>
<protein>
    <recommendedName>
        <fullName evidence="1">Protein-lysine N-methyltransferase EFM6</fullName>
        <ecNumber evidence="1">2.1.1.-</ecNumber>
    </recommendedName>
    <alternativeName>
        <fullName evidence="1">Elongation factor methyltransferase 6</fullName>
    </alternativeName>
</protein>
<name>A0A6V8HCT7_TALPI</name>
<evidence type="ECO:0000313" key="3">
    <source>
        <dbReference type="EMBL" id="GAM38819.1"/>
    </source>
</evidence>
<comment type="similarity">
    <text evidence="1">Belongs to the class I-like SAM-binding methyltransferase superfamily. METTL21 family. EFM6 subfamily.</text>
</comment>
<keyword evidence="1" id="KW-0808">Transferase</keyword>
<feature type="binding site" evidence="1">
    <location>
        <position position="187"/>
    </location>
    <ligand>
        <name>S-adenosyl-L-methionine</name>
        <dbReference type="ChEBI" id="CHEBI:59789"/>
    </ligand>
</feature>
<feature type="binding site" evidence="1">
    <location>
        <begin position="117"/>
        <end position="119"/>
    </location>
    <ligand>
        <name>S-adenosyl-L-methionine</name>
        <dbReference type="ChEBI" id="CHEBI:59789"/>
    </ligand>
</feature>
<evidence type="ECO:0000313" key="4">
    <source>
        <dbReference type="Proteomes" id="UP000053095"/>
    </source>
</evidence>
<accession>A0A6V8HCT7</accession>
<gene>
    <name evidence="1" type="primary">EFM6</name>
    <name evidence="3" type="ORF">TCE0_034r09867</name>
</gene>
<dbReference type="Gene3D" id="3.40.50.150">
    <property type="entry name" value="Vaccinia Virus protein VP39"/>
    <property type="match status" value="1"/>
</dbReference>
<comment type="function">
    <text evidence="1">S-adenosyl-L-methionine-dependent protein-lysine N-methyltransferase that methylates elongation factor 1-alpha.</text>
</comment>
<feature type="region of interest" description="Disordered" evidence="2">
    <location>
        <begin position="1"/>
        <end position="43"/>
    </location>
</feature>
<reference evidence="4" key="1">
    <citation type="journal article" date="2015" name="Genome Announc.">
        <title>Draft genome sequence of Talaromyces cellulolyticus strain Y-94, a source of lignocellulosic biomass-degrading enzymes.</title>
        <authorList>
            <person name="Fujii T."/>
            <person name="Koike H."/>
            <person name="Sawayama S."/>
            <person name="Yano S."/>
            <person name="Inoue H."/>
        </authorList>
    </citation>
    <scope>NUCLEOTIDE SEQUENCE [LARGE SCALE GENOMIC DNA]</scope>
    <source>
        <strain evidence="4">Y-94</strain>
    </source>
</reference>
<feature type="compositionally biased region" description="Polar residues" evidence="2">
    <location>
        <begin position="1"/>
        <end position="33"/>
    </location>
</feature>
<evidence type="ECO:0000256" key="1">
    <source>
        <dbReference type="HAMAP-Rule" id="MF_03198"/>
    </source>
</evidence>
<dbReference type="InterPro" id="IPR029063">
    <property type="entry name" value="SAM-dependent_MTases_sf"/>
</dbReference>
<dbReference type="PANTHER" id="PTHR14614">
    <property type="entry name" value="HEPATOCELLULAR CARCINOMA-ASSOCIATED ANTIGEN"/>
    <property type="match status" value="1"/>
</dbReference>
<keyword evidence="1" id="KW-0949">S-adenosyl-L-methionine</keyword>
<dbReference type="InterPro" id="IPR019410">
    <property type="entry name" value="Methyltransf_16"/>
</dbReference>
<keyword evidence="1" id="KW-0963">Cytoplasm</keyword>
<dbReference type="Proteomes" id="UP000053095">
    <property type="component" value="Unassembled WGS sequence"/>
</dbReference>
<feature type="binding site" evidence="1">
    <location>
        <position position="141"/>
    </location>
    <ligand>
        <name>S-adenosyl-L-methionine</name>
        <dbReference type="ChEBI" id="CHEBI:59789"/>
    </ligand>
</feature>
<keyword evidence="4" id="KW-1185">Reference proteome</keyword>
<organism evidence="3 4">
    <name type="scientific">Talaromyces pinophilus</name>
    <name type="common">Penicillium pinophilum</name>
    <dbReference type="NCBI Taxonomy" id="128442"/>
    <lineage>
        <taxon>Eukaryota</taxon>
        <taxon>Fungi</taxon>
        <taxon>Dikarya</taxon>
        <taxon>Ascomycota</taxon>
        <taxon>Pezizomycotina</taxon>
        <taxon>Eurotiomycetes</taxon>
        <taxon>Eurotiomycetidae</taxon>
        <taxon>Eurotiales</taxon>
        <taxon>Trichocomaceae</taxon>
        <taxon>Talaromyces</taxon>
        <taxon>Talaromyces sect. Talaromyces</taxon>
    </lineage>
</organism>
<feature type="binding site" evidence="1">
    <location>
        <position position="90"/>
    </location>
    <ligand>
        <name>S-adenosyl-L-methionine</name>
        <dbReference type="ChEBI" id="CHEBI:59789"/>
    </ligand>
</feature>
<dbReference type="GO" id="GO:0005829">
    <property type="term" value="C:cytosol"/>
    <property type="evidence" value="ECO:0007669"/>
    <property type="project" value="TreeGrafter"/>
</dbReference>
<dbReference type="SUPFAM" id="SSF53335">
    <property type="entry name" value="S-adenosyl-L-methionine-dependent methyltransferases"/>
    <property type="match status" value="1"/>
</dbReference>
<dbReference type="HAMAP" id="MF_03198">
    <property type="entry name" value="Methyltr_EFM6"/>
    <property type="match status" value="1"/>
</dbReference>
<dbReference type="EMBL" id="DF933830">
    <property type="protein sequence ID" value="GAM38819.1"/>
    <property type="molecule type" value="Genomic_DNA"/>
</dbReference>
<proteinExistence type="inferred from homology"/>
<comment type="subcellular location">
    <subcellularLocation>
        <location evidence="1">Cytoplasm</location>
    </subcellularLocation>
</comment>
<keyword evidence="1" id="KW-0489">Methyltransferase</keyword>
<dbReference type="PANTHER" id="PTHR14614:SF152">
    <property type="entry name" value="PROTEIN-LYSINE N-METHYLTRANSFERASE EFM6"/>
    <property type="match status" value="1"/>
</dbReference>
<dbReference type="EC" id="2.1.1.-" evidence="1"/>
<comment type="caution">
    <text evidence="3">The sequence shown here is derived from an EMBL/GenBank/DDBJ whole genome shotgun (WGS) entry which is preliminary data.</text>
</comment>
<dbReference type="Pfam" id="PF10294">
    <property type="entry name" value="Methyltransf_16"/>
    <property type="match status" value="1"/>
</dbReference>
<feature type="binding site" evidence="1">
    <location>
        <position position="169"/>
    </location>
    <ligand>
        <name>S-adenosyl-L-methionine</name>
        <dbReference type="ChEBI" id="CHEBI:59789"/>
    </ligand>
</feature>
<dbReference type="GO" id="GO:0016279">
    <property type="term" value="F:protein-lysine N-methyltransferase activity"/>
    <property type="evidence" value="ECO:0007669"/>
    <property type="project" value="UniProtKB-UniRule"/>
</dbReference>
<dbReference type="AlphaFoldDB" id="A0A6V8HCT7"/>
<sequence>MEESNLASPAQQQIPNTSDDAETTHTYFSSTEPGSPADDSDNSQLLIGESLIPVRERKHAGTTVVTIDGLLKEPLQLKEDLKQGCGGQLWPAGLLLSRYMLEEHATDLVGKTIVELGAGGGLVGLAVARGCQTDKPIYITDQEPMMQLMQDNISLNDLSAKVKPALLDWGVPPPAEIPERPEIVLAADCVYFEPAFPLLISTLQTLLGPDTICYFCFKRRRRADLRCIKMIKKLFSVTEINSFSTCDAYNRENLFLYKIQSRQKSK</sequence>
<dbReference type="InterPro" id="IPR033684">
    <property type="entry name" value="EFM6"/>
</dbReference>
<evidence type="ECO:0000256" key="2">
    <source>
        <dbReference type="SAM" id="MobiDB-lite"/>
    </source>
</evidence>